<dbReference type="EMBL" id="BBMN01000004">
    <property type="protein sequence ID" value="GAL04517.1"/>
    <property type="molecule type" value="Genomic_DNA"/>
</dbReference>
<accession>A0A090RAD1</accession>
<gene>
    <name evidence="2" type="ORF">JCM19237_1189</name>
</gene>
<feature type="transmembrane region" description="Helical" evidence="1">
    <location>
        <begin position="46"/>
        <end position="66"/>
    </location>
</feature>
<feature type="transmembrane region" description="Helical" evidence="1">
    <location>
        <begin position="20"/>
        <end position="39"/>
    </location>
</feature>
<keyword evidence="1" id="KW-1133">Transmembrane helix</keyword>
<protein>
    <submittedName>
        <fullName evidence="2">Uncharacterized protein</fullName>
    </submittedName>
</protein>
<evidence type="ECO:0000256" key="1">
    <source>
        <dbReference type="SAM" id="Phobius"/>
    </source>
</evidence>
<name>A0A090RAD1_9GAMM</name>
<evidence type="ECO:0000313" key="3">
    <source>
        <dbReference type="Proteomes" id="UP000029227"/>
    </source>
</evidence>
<proteinExistence type="predicted"/>
<keyword evidence="1" id="KW-0812">Transmembrane</keyword>
<feature type="transmembrane region" description="Helical" evidence="1">
    <location>
        <begin position="100"/>
        <end position="133"/>
    </location>
</feature>
<sequence>MLFKWEYIGFTGGRYNALIQTPISILIAMFVPGILYFSAGIKVGDIGFWFCLTVFCIIFLMSRYLFLSDLRFEFHVTQYGIHYTKIEDIPDIAYKIVRGIAWLGIPLCIFAGLMYGPLIFAGAGGFALMSFLFTNFHPQAQNHHVFSQSIIIFNPIGDTRFTIKSKDNRHQLFLRDLHSQSIEQKNHIISEFCNSMLDVEVVDINRVNDQYQHPIYEKHRETMDKEDEMNQS</sequence>
<reference evidence="2 3" key="1">
    <citation type="journal article" date="2014" name="Genome Announc.">
        <title>Draft Genome Sequences of Two Vibrionaceae Species, Vibrio ponticus C121 and Photobacterium aphoticum C119, Isolated as Coral Reef Microbiota.</title>
        <authorList>
            <person name="Al-saari N."/>
            <person name="Meirelles P.M."/>
            <person name="Mino S."/>
            <person name="Suda W."/>
            <person name="Oshima K."/>
            <person name="Hattori M."/>
            <person name="Ohkuma M."/>
            <person name="Thompson F.L."/>
            <person name="Gomez-Gil B."/>
            <person name="Sawabe T."/>
            <person name="Sawabe T."/>
        </authorList>
    </citation>
    <scope>NUCLEOTIDE SEQUENCE [LARGE SCALE GENOMIC DNA]</scope>
    <source>
        <strain evidence="2 3">JCM 19237</strain>
    </source>
</reference>
<comment type="caution">
    <text evidence="2">The sequence shown here is derived from an EMBL/GenBank/DDBJ whole genome shotgun (WGS) entry which is preliminary data.</text>
</comment>
<organism evidence="2 3">
    <name type="scientific">Photobacterium aphoticum</name>
    <dbReference type="NCBI Taxonomy" id="754436"/>
    <lineage>
        <taxon>Bacteria</taxon>
        <taxon>Pseudomonadati</taxon>
        <taxon>Pseudomonadota</taxon>
        <taxon>Gammaproteobacteria</taxon>
        <taxon>Vibrionales</taxon>
        <taxon>Vibrionaceae</taxon>
        <taxon>Photobacterium</taxon>
    </lineage>
</organism>
<dbReference type="AlphaFoldDB" id="A0A090RAD1"/>
<evidence type="ECO:0000313" key="2">
    <source>
        <dbReference type="EMBL" id="GAL04517.1"/>
    </source>
</evidence>
<keyword evidence="1" id="KW-0472">Membrane</keyword>
<dbReference type="eggNOG" id="ENOG502ZEUJ">
    <property type="taxonomic scope" value="Bacteria"/>
</dbReference>
<dbReference type="Proteomes" id="UP000029227">
    <property type="component" value="Unassembled WGS sequence"/>
</dbReference>